<feature type="transmembrane region" description="Helical" evidence="1">
    <location>
        <begin position="93"/>
        <end position="113"/>
    </location>
</feature>
<dbReference type="Pfam" id="PF08592">
    <property type="entry name" value="Anthrone_oxy"/>
    <property type="match status" value="1"/>
</dbReference>
<keyword evidence="1" id="KW-1133">Transmembrane helix</keyword>
<evidence type="ECO:0000256" key="1">
    <source>
        <dbReference type="SAM" id="Phobius"/>
    </source>
</evidence>
<feature type="transmembrane region" description="Helical" evidence="1">
    <location>
        <begin position="63"/>
        <end position="84"/>
    </location>
</feature>
<evidence type="ECO:0000313" key="3">
    <source>
        <dbReference type="Proteomes" id="UP001161405"/>
    </source>
</evidence>
<sequence length="182" mass="20096">MTRIATPSINLIDGLLILSLLAGGLILGFFYAWICSTMWGLDATDPRIAIGAMQAMNASVRNFAFGPVFFGTPFVLFITALVGWQQGARKTSFLLGVAGLVFLFGYLVLTVTINVPMNEALGKQIVPQDLGAAQEMWNDYSQTWQFWNTTRFFATSSGFLLTAYVAVLVWPVERLALRQQVQ</sequence>
<dbReference type="Proteomes" id="UP001161405">
    <property type="component" value="Unassembled WGS sequence"/>
</dbReference>
<organism evidence="2 3">
    <name type="scientific">Maritalea porphyrae</name>
    <dbReference type="NCBI Taxonomy" id="880732"/>
    <lineage>
        <taxon>Bacteria</taxon>
        <taxon>Pseudomonadati</taxon>
        <taxon>Pseudomonadota</taxon>
        <taxon>Alphaproteobacteria</taxon>
        <taxon>Hyphomicrobiales</taxon>
        <taxon>Devosiaceae</taxon>
        <taxon>Maritalea</taxon>
    </lineage>
</organism>
<reference evidence="2" key="1">
    <citation type="journal article" date="2014" name="Int. J. Syst. Evol. Microbiol.">
        <title>Complete genome of a new Firmicutes species belonging to the dominant human colonic microbiota ('Ruminococcus bicirculans') reveals two chromosomes and a selective capacity to utilize plant glucans.</title>
        <authorList>
            <consortium name="NISC Comparative Sequencing Program"/>
            <person name="Wegmann U."/>
            <person name="Louis P."/>
            <person name="Goesmann A."/>
            <person name="Henrissat B."/>
            <person name="Duncan S.H."/>
            <person name="Flint H.J."/>
        </authorList>
    </citation>
    <scope>NUCLEOTIDE SEQUENCE</scope>
    <source>
        <strain evidence="2">NBRC 107169</strain>
    </source>
</reference>
<name>A0ABQ5UQX0_9HYPH</name>
<feature type="transmembrane region" description="Helical" evidence="1">
    <location>
        <begin position="12"/>
        <end position="34"/>
    </location>
</feature>
<keyword evidence="3" id="KW-1185">Reference proteome</keyword>
<evidence type="ECO:0000313" key="2">
    <source>
        <dbReference type="EMBL" id="GLQ16761.1"/>
    </source>
</evidence>
<gene>
    <name evidence="2" type="ORF">GCM10007879_10100</name>
</gene>
<accession>A0ABQ5UQX0</accession>
<reference evidence="2" key="2">
    <citation type="submission" date="2023-01" db="EMBL/GenBank/DDBJ databases">
        <title>Draft genome sequence of Maritalea porphyrae strain NBRC 107169.</title>
        <authorList>
            <person name="Sun Q."/>
            <person name="Mori K."/>
        </authorList>
    </citation>
    <scope>NUCLEOTIDE SEQUENCE</scope>
    <source>
        <strain evidence="2">NBRC 107169</strain>
    </source>
</reference>
<keyword evidence="1" id="KW-0812">Transmembrane</keyword>
<dbReference type="InterPro" id="IPR013901">
    <property type="entry name" value="Anthrone_oxy"/>
</dbReference>
<comment type="caution">
    <text evidence="2">The sequence shown here is derived from an EMBL/GenBank/DDBJ whole genome shotgun (WGS) entry which is preliminary data.</text>
</comment>
<keyword evidence="1" id="KW-0472">Membrane</keyword>
<proteinExistence type="predicted"/>
<dbReference type="RefSeq" id="WP_284362487.1">
    <property type="nucleotide sequence ID" value="NZ_BSNI01000002.1"/>
</dbReference>
<protein>
    <recommendedName>
        <fullName evidence="4">DUF1772 domain-containing protein</fullName>
    </recommendedName>
</protein>
<feature type="transmembrane region" description="Helical" evidence="1">
    <location>
        <begin position="152"/>
        <end position="172"/>
    </location>
</feature>
<evidence type="ECO:0008006" key="4">
    <source>
        <dbReference type="Google" id="ProtNLM"/>
    </source>
</evidence>
<dbReference type="EMBL" id="BSNI01000002">
    <property type="protein sequence ID" value="GLQ16761.1"/>
    <property type="molecule type" value="Genomic_DNA"/>
</dbReference>